<dbReference type="FunFam" id="3.90.1640.30:FF:000001">
    <property type="entry name" value="Single-stranded-DNA-specific exonuclease RecJ"/>
    <property type="match status" value="1"/>
</dbReference>
<keyword evidence="11" id="KW-1185">Reference proteome</keyword>
<dbReference type="GO" id="GO:0006310">
    <property type="term" value="P:DNA recombination"/>
    <property type="evidence" value="ECO:0007669"/>
    <property type="project" value="InterPro"/>
</dbReference>
<evidence type="ECO:0000256" key="4">
    <source>
        <dbReference type="ARBA" id="ARBA00022801"/>
    </source>
</evidence>
<feature type="domain" description="DDH" evidence="7">
    <location>
        <begin position="76"/>
        <end position="235"/>
    </location>
</feature>
<dbReference type="PANTHER" id="PTHR30255">
    <property type="entry name" value="SINGLE-STRANDED-DNA-SPECIFIC EXONUCLEASE RECJ"/>
    <property type="match status" value="1"/>
</dbReference>
<dbReference type="InterPro" id="IPR051673">
    <property type="entry name" value="SSDNA_exonuclease_RecJ"/>
</dbReference>
<dbReference type="InterPro" id="IPR004610">
    <property type="entry name" value="RecJ"/>
</dbReference>
<comment type="caution">
    <text evidence="10">The sequence shown here is derived from an EMBL/GenBank/DDBJ whole genome shotgun (WGS) entry which is preliminary data.</text>
</comment>
<comment type="similarity">
    <text evidence="1">Belongs to the RecJ family.</text>
</comment>
<evidence type="ECO:0000256" key="5">
    <source>
        <dbReference type="ARBA" id="ARBA00022839"/>
    </source>
</evidence>
<dbReference type="InterPro" id="IPR003156">
    <property type="entry name" value="DHHA1_dom"/>
</dbReference>
<name>A0A261TV50_9BORD</name>
<dbReference type="GO" id="GO:0006281">
    <property type="term" value="P:DNA repair"/>
    <property type="evidence" value="ECO:0007669"/>
    <property type="project" value="InterPro"/>
</dbReference>
<keyword evidence="5 10" id="KW-0269">Exonuclease</keyword>
<feature type="coiled-coil region" evidence="6">
    <location>
        <begin position="317"/>
        <end position="344"/>
    </location>
</feature>
<feature type="domain" description="RecJ OB" evidence="9">
    <location>
        <begin position="467"/>
        <end position="564"/>
    </location>
</feature>
<dbReference type="Gene3D" id="3.90.1640.30">
    <property type="match status" value="1"/>
</dbReference>
<evidence type="ECO:0000256" key="6">
    <source>
        <dbReference type="SAM" id="Coils"/>
    </source>
</evidence>
<gene>
    <name evidence="10" type="ORF">CAL25_06205</name>
</gene>
<dbReference type="AlphaFoldDB" id="A0A261TV50"/>
<dbReference type="SUPFAM" id="SSF64182">
    <property type="entry name" value="DHH phosphoesterases"/>
    <property type="match status" value="1"/>
</dbReference>
<dbReference type="InterPro" id="IPR001667">
    <property type="entry name" value="DDH_dom"/>
</dbReference>
<dbReference type="Pfam" id="PF01368">
    <property type="entry name" value="DHH"/>
    <property type="match status" value="1"/>
</dbReference>
<evidence type="ECO:0000256" key="3">
    <source>
        <dbReference type="ARBA" id="ARBA00022722"/>
    </source>
</evidence>
<dbReference type="InterPro" id="IPR038763">
    <property type="entry name" value="DHH_sf"/>
</dbReference>
<evidence type="ECO:0000313" key="10">
    <source>
        <dbReference type="EMBL" id="OZI53564.1"/>
    </source>
</evidence>
<dbReference type="OrthoDB" id="9809852at2"/>
<protein>
    <recommendedName>
        <fullName evidence="2">Single-stranded-DNA-specific exonuclease RecJ</fullName>
    </recommendedName>
</protein>
<evidence type="ECO:0000256" key="2">
    <source>
        <dbReference type="ARBA" id="ARBA00019841"/>
    </source>
</evidence>
<evidence type="ECO:0000259" key="9">
    <source>
        <dbReference type="Pfam" id="PF17768"/>
    </source>
</evidence>
<dbReference type="GO" id="GO:0003676">
    <property type="term" value="F:nucleic acid binding"/>
    <property type="evidence" value="ECO:0007669"/>
    <property type="project" value="InterPro"/>
</dbReference>
<dbReference type="Proteomes" id="UP000216913">
    <property type="component" value="Unassembled WGS sequence"/>
</dbReference>
<organism evidence="10 11">
    <name type="scientific">Bordetella genomosp. 5</name>
    <dbReference type="NCBI Taxonomy" id="1395608"/>
    <lineage>
        <taxon>Bacteria</taxon>
        <taxon>Pseudomonadati</taxon>
        <taxon>Pseudomonadota</taxon>
        <taxon>Betaproteobacteria</taxon>
        <taxon>Burkholderiales</taxon>
        <taxon>Alcaligenaceae</taxon>
        <taxon>Bordetella</taxon>
    </lineage>
</organism>
<dbReference type="InterPro" id="IPR041122">
    <property type="entry name" value="RecJ_OB"/>
</dbReference>
<dbReference type="Gene3D" id="3.10.310.30">
    <property type="match status" value="1"/>
</dbReference>
<keyword evidence="4" id="KW-0378">Hydrolase</keyword>
<dbReference type="RefSeq" id="WP_094799070.1">
    <property type="nucleotide sequence ID" value="NZ_NEVN01000004.1"/>
</dbReference>
<keyword evidence="6" id="KW-0175">Coiled coil</keyword>
<evidence type="ECO:0000313" key="11">
    <source>
        <dbReference type="Proteomes" id="UP000216913"/>
    </source>
</evidence>
<dbReference type="PANTHER" id="PTHR30255:SF2">
    <property type="entry name" value="SINGLE-STRANDED-DNA-SPECIFIC EXONUCLEASE RECJ"/>
    <property type="match status" value="1"/>
</dbReference>
<keyword evidence="3" id="KW-0540">Nuclease</keyword>
<feature type="domain" description="DHHA1" evidence="8">
    <location>
        <begin position="357"/>
        <end position="451"/>
    </location>
</feature>
<dbReference type="Pfam" id="PF17768">
    <property type="entry name" value="RecJ_OB"/>
    <property type="match status" value="1"/>
</dbReference>
<dbReference type="EMBL" id="NEVP01000004">
    <property type="protein sequence ID" value="OZI53564.1"/>
    <property type="molecule type" value="Genomic_DNA"/>
</dbReference>
<dbReference type="NCBIfam" id="TIGR00644">
    <property type="entry name" value="recJ"/>
    <property type="match status" value="1"/>
</dbReference>
<reference evidence="10 11" key="1">
    <citation type="submission" date="2017-05" db="EMBL/GenBank/DDBJ databases">
        <title>Complete and WGS of Bordetella genogroups.</title>
        <authorList>
            <person name="Spilker T."/>
            <person name="LiPuma J."/>
        </authorList>
    </citation>
    <scope>NUCLEOTIDE SEQUENCE [LARGE SCALE GENOMIC DNA]</scope>
    <source>
        <strain evidence="10 11">AU10456</strain>
    </source>
</reference>
<evidence type="ECO:0000259" key="7">
    <source>
        <dbReference type="Pfam" id="PF01368"/>
    </source>
</evidence>
<accession>A0A261TV50</accession>
<proteinExistence type="inferred from homology"/>
<evidence type="ECO:0000256" key="1">
    <source>
        <dbReference type="ARBA" id="ARBA00005915"/>
    </source>
</evidence>
<dbReference type="Pfam" id="PF02272">
    <property type="entry name" value="DHHA1"/>
    <property type="match status" value="1"/>
</dbReference>
<dbReference type="GO" id="GO:0008409">
    <property type="term" value="F:5'-3' exonuclease activity"/>
    <property type="evidence" value="ECO:0007669"/>
    <property type="project" value="InterPro"/>
</dbReference>
<sequence>MVTPRLTVRSAAFDACQTLEAAGIHPLLARLWAARGVTHPDQTRLNWPALLPPAHLTHSAHAASVLADAIQANKRLLIVADYDCDGATACAVGLRALSAMGADVDFLVPNRFETGYGLSPAVIELACRHRNGKPDIIITVDNGIASVEGVDAANAAGIGVVVTDHHLPGDTLPAALAIVNPNQPGCGFPSKNLAGVGVIFYMMLALRAELRRRGVYAADGGPRLDALADLVALGTVADVVRLDANNRLLVTQGLARMRSGRMQPGLRALFAVAGREPRNANSFDLGFALGPRINAAGRLADMSLGIACLTTDDEAQALNMARELDNINRERRTIEAEMREQAMAAMEAPQATAGATVCVYDPGWHQGVVGLVASRLKEKFWRPTLAFAPAGDDEIRGSGRSIPDVHLRDVLDLVSKRHPGLIRKFGGHAMAAGLTLGRDGFAQFAPAFEAAVRELTGRDQFEPLIETDGSLETGYANAEVAGLLQQQVWGAGFAAPLFLDEFTVRSQRLVGEKHLKLSLERGAQRFDAIWFGHDQSLPAQIQAAYRLEQNVWNGMVSVQLVIEHAG</sequence>
<evidence type="ECO:0000259" key="8">
    <source>
        <dbReference type="Pfam" id="PF02272"/>
    </source>
</evidence>